<feature type="domain" description="Carboxymuconolactone decarboxylase-like" evidence="1">
    <location>
        <begin position="29"/>
        <end position="105"/>
    </location>
</feature>
<evidence type="ECO:0000313" key="2">
    <source>
        <dbReference type="EMBL" id="CAB4559949.1"/>
    </source>
</evidence>
<evidence type="ECO:0000259" key="1">
    <source>
        <dbReference type="Pfam" id="PF02627"/>
    </source>
</evidence>
<name>A0A6J6DAY7_9ZZZZ</name>
<proteinExistence type="predicted"/>
<dbReference type="Pfam" id="PF02627">
    <property type="entry name" value="CMD"/>
    <property type="match status" value="1"/>
</dbReference>
<dbReference type="SUPFAM" id="SSF69118">
    <property type="entry name" value="AhpD-like"/>
    <property type="match status" value="1"/>
</dbReference>
<accession>A0A6J6DAY7</accession>
<dbReference type="NCBIfam" id="TIGR00778">
    <property type="entry name" value="ahpD_dom"/>
    <property type="match status" value="1"/>
</dbReference>
<dbReference type="GO" id="GO:0051920">
    <property type="term" value="F:peroxiredoxin activity"/>
    <property type="evidence" value="ECO:0007669"/>
    <property type="project" value="InterPro"/>
</dbReference>
<sequence>MTEEGIHTHGRDVLDQLAPEGRALRELIPDVYKAFADLSKAAHAPGVLSPVEKELIALGIAVARECDGCIASHARSLAMKGATETQVAEALGVCIQMLGGPGTVYGPRAFAAFRSFMAPKE</sequence>
<dbReference type="EMBL" id="CAEZTJ010000005">
    <property type="protein sequence ID" value="CAB4559949.1"/>
    <property type="molecule type" value="Genomic_DNA"/>
</dbReference>
<dbReference type="AlphaFoldDB" id="A0A6J6DAY7"/>
<reference evidence="2" key="1">
    <citation type="submission" date="2020-05" db="EMBL/GenBank/DDBJ databases">
        <authorList>
            <person name="Chiriac C."/>
            <person name="Salcher M."/>
            <person name="Ghai R."/>
            <person name="Kavagutti S V."/>
        </authorList>
    </citation>
    <scope>NUCLEOTIDE SEQUENCE</scope>
</reference>
<dbReference type="InterPro" id="IPR003779">
    <property type="entry name" value="CMD-like"/>
</dbReference>
<dbReference type="InterPro" id="IPR004675">
    <property type="entry name" value="AhpD_core"/>
</dbReference>
<dbReference type="PANTHER" id="PTHR33930">
    <property type="entry name" value="ALKYL HYDROPEROXIDE REDUCTASE AHPD"/>
    <property type="match status" value="1"/>
</dbReference>
<dbReference type="PANTHER" id="PTHR33930:SF2">
    <property type="entry name" value="BLR3452 PROTEIN"/>
    <property type="match status" value="1"/>
</dbReference>
<gene>
    <name evidence="2" type="ORF">UFOPK1650_00097</name>
</gene>
<organism evidence="2">
    <name type="scientific">freshwater metagenome</name>
    <dbReference type="NCBI Taxonomy" id="449393"/>
    <lineage>
        <taxon>unclassified sequences</taxon>
        <taxon>metagenomes</taxon>
        <taxon>ecological metagenomes</taxon>
    </lineage>
</organism>
<protein>
    <submittedName>
        <fullName evidence="2">Unannotated protein</fullName>
    </submittedName>
</protein>
<dbReference type="Gene3D" id="1.20.1290.10">
    <property type="entry name" value="AhpD-like"/>
    <property type="match status" value="1"/>
</dbReference>
<dbReference type="InterPro" id="IPR029032">
    <property type="entry name" value="AhpD-like"/>
</dbReference>